<accession>A0A5B7CWV5</accession>
<sequence>MVRKRECQSFISGVEKGGCSCRSTSVTRPLKTVLGGTVLSPQTHREGKTLACQAAGRAGPSDTPPPPHLPGEWWRRKGLRQRFPLAHYWPEWSGAGQAVGEWLRAAVVVWDAGQPLGVETCHAHCSDSSYW</sequence>
<protein>
    <submittedName>
        <fullName evidence="2">Uncharacterized protein</fullName>
    </submittedName>
</protein>
<organism evidence="2 3">
    <name type="scientific">Portunus trituberculatus</name>
    <name type="common">Swimming crab</name>
    <name type="synonym">Neptunus trituberculatus</name>
    <dbReference type="NCBI Taxonomy" id="210409"/>
    <lineage>
        <taxon>Eukaryota</taxon>
        <taxon>Metazoa</taxon>
        <taxon>Ecdysozoa</taxon>
        <taxon>Arthropoda</taxon>
        <taxon>Crustacea</taxon>
        <taxon>Multicrustacea</taxon>
        <taxon>Malacostraca</taxon>
        <taxon>Eumalacostraca</taxon>
        <taxon>Eucarida</taxon>
        <taxon>Decapoda</taxon>
        <taxon>Pleocyemata</taxon>
        <taxon>Brachyura</taxon>
        <taxon>Eubrachyura</taxon>
        <taxon>Portunoidea</taxon>
        <taxon>Portunidae</taxon>
        <taxon>Portuninae</taxon>
        <taxon>Portunus</taxon>
    </lineage>
</organism>
<feature type="region of interest" description="Disordered" evidence="1">
    <location>
        <begin position="53"/>
        <end position="72"/>
    </location>
</feature>
<evidence type="ECO:0000313" key="3">
    <source>
        <dbReference type="Proteomes" id="UP000324222"/>
    </source>
</evidence>
<dbReference type="EMBL" id="VSRR010000313">
    <property type="protein sequence ID" value="MPC13880.1"/>
    <property type="molecule type" value="Genomic_DNA"/>
</dbReference>
<evidence type="ECO:0000256" key="1">
    <source>
        <dbReference type="SAM" id="MobiDB-lite"/>
    </source>
</evidence>
<keyword evidence="3" id="KW-1185">Reference proteome</keyword>
<gene>
    <name evidence="2" type="ORF">E2C01_006629</name>
</gene>
<dbReference type="Proteomes" id="UP000324222">
    <property type="component" value="Unassembled WGS sequence"/>
</dbReference>
<evidence type="ECO:0000313" key="2">
    <source>
        <dbReference type="EMBL" id="MPC13880.1"/>
    </source>
</evidence>
<dbReference type="AlphaFoldDB" id="A0A5B7CWV5"/>
<comment type="caution">
    <text evidence="2">The sequence shown here is derived from an EMBL/GenBank/DDBJ whole genome shotgun (WGS) entry which is preliminary data.</text>
</comment>
<reference evidence="2 3" key="1">
    <citation type="submission" date="2019-05" db="EMBL/GenBank/DDBJ databases">
        <title>Another draft genome of Portunus trituberculatus and its Hox gene families provides insights of decapod evolution.</title>
        <authorList>
            <person name="Jeong J.-H."/>
            <person name="Song I."/>
            <person name="Kim S."/>
            <person name="Choi T."/>
            <person name="Kim D."/>
            <person name="Ryu S."/>
            <person name="Kim W."/>
        </authorList>
    </citation>
    <scope>NUCLEOTIDE SEQUENCE [LARGE SCALE GENOMIC DNA]</scope>
    <source>
        <tissue evidence="2">Muscle</tissue>
    </source>
</reference>
<name>A0A5B7CWV5_PORTR</name>
<proteinExistence type="predicted"/>